<feature type="transmembrane region" description="Helical" evidence="2">
    <location>
        <begin position="342"/>
        <end position="360"/>
    </location>
</feature>
<protein>
    <submittedName>
        <fullName evidence="3">MFS transporter</fullName>
    </submittedName>
</protein>
<feature type="transmembrane region" description="Helical" evidence="2">
    <location>
        <begin position="366"/>
        <end position="387"/>
    </location>
</feature>
<accession>A0ABV0FWU1</accession>
<feature type="transmembrane region" description="Helical" evidence="2">
    <location>
        <begin position="310"/>
        <end position="330"/>
    </location>
</feature>
<dbReference type="CDD" id="cd17332">
    <property type="entry name" value="MFS_MelB_like"/>
    <property type="match status" value="1"/>
</dbReference>
<dbReference type="Proteomes" id="UP001495147">
    <property type="component" value="Unassembled WGS sequence"/>
</dbReference>
<keyword evidence="2" id="KW-0812">Transmembrane</keyword>
<proteinExistence type="inferred from homology"/>
<dbReference type="Pfam" id="PF13347">
    <property type="entry name" value="MFS_2"/>
    <property type="match status" value="2"/>
</dbReference>
<dbReference type="SUPFAM" id="SSF103473">
    <property type="entry name" value="MFS general substrate transporter"/>
    <property type="match status" value="1"/>
</dbReference>
<dbReference type="InterPro" id="IPR039672">
    <property type="entry name" value="MFS_2"/>
</dbReference>
<evidence type="ECO:0000313" key="3">
    <source>
        <dbReference type="EMBL" id="MEO3690381.1"/>
    </source>
</evidence>
<feature type="transmembrane region" description="Helical" evidence="2">
    <location>
        <begin position="186"/>
        <end position="208"/>
    </location>
</feature>
<gene>
    <name evidence="3" type="ORF">ABDJ85_02815</name>
</gene>
<evidence type="ECO:0000256" key="2">
    <source>
        <dbReference type="SAM" id="Phobius"/>
    </source>
</evidence>
<dbReference type="PANTHER" id="PTHR11328">
    <property type="entry name" value="MAJOR FACILITATOR SUPERFAMILY DOMAIN-CONTAINING PROTEIN"/>
    <property type="match status" value="1"/>
</dbReference>
<dbReference type="RefSeq" id="WP_347703213.1">
    <property type="nucleotide sequence ID" value="NZ_JBDPZD010000001.1"/>
</dbReference>
<feature type="transmembrane region" description="Helical" evidence="2">
    <location>
        <begin position="12"/>
        <end position="32"/>
    </location>
</feature>
<feature type="transmembrane region" description="Helical" evidence="2">
    <location>
        <begin position="155"/>
        <end position="174"/>
    </location>
</feature>
<evidence type="ECO:0000313" key="4">
    <source>
        <dbReference type="Proteomes" id="UP001495147"/>
    </source>
</evidence>
<organism evidence="3 4">
    <name type="scientific">Roseateles paludis</name>
    <dbReference type="NCBI Taxonomy" id="3145238"/>
    <lineage>
        <taxon>Bacteria</taxon>
        <taxon>Pseudomonadati</taxon>
        <taxon>Pseudomonadota</taxon>
        <taxon>Betaproteobacteria</taxon>
        <taxon>Burkholderiales</taxon>
        <taxon>Sphaerotilaceae</taxon>
        <taxon>Roseateles</taxon>
    </lineage>
</organism>
<dbReference type="InterPro" id="IPR036259">
    <property type="entry name" value="MFS_trans_sf"/>
</dbReference>
<reference evidence="3 4" key="1">
    <citation type="submission" date="2024-05" db="EMBL/GenBank/DDBJ databases">
        <title>Roseateles sp. DJS-2-20 16S ribosomal RNA gene Genome sequencing and assembly.</title>
        <authorList>
            <person name="Woo H."/>
        </authorList>
    </citation>
    <scope>NUCLEOTIDE SEQUENCE [LARGE SCALE GENOMIC DNA]</scope>
    <source>
        <strain evidence="3 4">DJS-2-20</strain>
    </source>
</reference>
<keyword evidence="2" id="KW-0472">Membrane</keyword>
<keyword evidence="4" id="KW-1185">Reference proteome</keyword>
<feature type="transmembrane region" description="Helical" evidence="2">
    <location>
        <begin position="408"/>
        <end position="432"/>
    </location>
</feature>
<dbReference type="PANTHER" id="PTHR11328:SF24">
    <property type="entry name" value="MAJOR FACILITATOR SUPERFAMILY (MFS) PROFILE DOMAIN-CONTAINING PROTEIN"/>
    <property type="match status" value="1"/>
</dbReference>
<feature type="transmembrane region" description="Helical" evidence="2">
    <location>
        <begin position="81"/>
        <end position="98"/>
    </location>
</feature>
<comment type="similarity">
    <text evidence="1">Belongs to the sodium:galactoside symporter (TC 2.A.2) family.</text>
</comment>
<dbReference type="EMBL" id="JBDPZD010000001">
    <property type="protein sequence ID" value="MEO3690381.1"/>
    <property type="molecule type" value="Genomic_DNA"/>
</dbReference>
<feature type="transmembrane region" description="Helical" evidence="2">
    <location>
        <begin position="229"/>
        <end position="251"/>
    </location>
</feature>
<name>A0ABV0FWU1_9BURK</name>
<keyword evidence="2" id="KW-1133">Transmembrane helix</keyword>
<comment type="caution">
    <text evidence="3">The sequence shown here is derived from an EMBL/GenBank/DDBJ whole genome shotgun (WGS) entry which is preliminary data.</text>
</comment>
<dbReference type="Gene3D" id="1.20.1250.20">
    <property type="entry name" value="MFS general substrate transporter like domains"/>
    <property type="match status" value="2"/>
</dbReference>
<sequence length="500" mass="54421">MGQKLTFLEKAGYSAGDAAANFVFMTMVLFQLNFYTDVFGLSANAAAAILLWPRLWDAIFDPVMGVLADRTNTRWGKFRPWVLWTSVPWVVVMIAAYTTPDPSWGWSTGMVIAYAGITNTLLMTLYSMNNMPYSALGGVMTADLNERTKLNSYRFVSVNVAQFIVGGFTLPLVAKFAQGADRQHGWQVTMTIWAVLCFVLFMVTFFTTKERIKPVAETTSSPKQDFADLLKNGPWIALVAYTLFNFAMLPYRGGAHYNFYHHYADKGAMFDFVAGLGLSTPEMGSTGGLADMLGYILHGTKDTATNTADVFNSIINMAGFATTLVVIILSSGMSARFGKKNVILWGFVLSAFNSFAYYFLAPTNTWGMLGLAVLGSIVYAPTVAVAWAMYADAADYSEWQTGRRFTGIVFATIGFALKTGLALGSAAFLWLMAGLFDYDTKMPAAANAVHGYVVSSSILTGLIFLGAAVAIAFCTLTKDKTLQMAAELDQRRKAAGVAAT</sequence>
<feature type="transmembrane region" description="Helical" evidence="2">
    <location>
        <begin position="452"/>
        <end position="476"/>
    </location>
</feature>
<evidence type="ECO:0000256" key="1">
    <source>
        <dbReference type="ARBA" id="ARBA00009617"/>
    </source>
</evidence>
<feature type="transmembrane region" description="Helical" evidence="2">
    <location>
        <begin position="104"/>
        <end position="126"/>
    </location>
</feature>
<feature type="transmembrane region" description="Helical" evidence="2">
    <location>
        <begin position="38"/>
        <end position="60"/>
    </location>
</feature>